<proteinExistence type="inferred from homology"/>
<comment type="similarity">
    <text evidence="1">Belongs to the heat shock protein 70 family.</text>
</comment>
<dbReference type="InterPro" id="IPR029048">
    <property type="entry name" value="HSP70_C_sf"/>
</dbReference>
<dbReference type="SUPFAM" id="SSF53067">
    <property type="entry name" value="Actin-like ATPase domain"/>
    <property type="match status" value="1"/>
</dbReference>
<evidence type="ECO:0000256" key="3">
    <source>
        <dbReference type="ARBA" id="ARBA00022840"/>
    </source>
</evidence>
<dbReference type="PROSITE" id="PS01036">
    <property type="entry name" value="HSP70_3"/>
    <property type="match status" value="1"/>
</dbReference>
<keyword evidence="3" id="KW-0067">ATP-binding</keyword>
<dbReference type="SMR" id="A0AA38CTT5"/>
<dbReference type="FunFam" id="2.60.34.10:FF:000012">
    <property type="entry name" value="Heat shock 70 kDa protein"/>
    <property type="match status" value="1"/>
</dbReference>
<dbReference type="AlphaFoldDB" id="A0AA38CTT5"/>
<keyword evidence="2" id="KW-0547">Nucleotide-binding</keyword>
<comment type="caution">
    <text evidence="4">The sequence shown here is derived from an EMBL/GenBank/DDBJ whole genome shotgun (WGS) entry which is preliminary data.</text>
</comment>
<dbReference type="PRINTS" id="PR00301">
    <property type="entry name" value="HEATSHOCK70"/>
</dbReference>
<evidence type="ECO:0000256" key="2">
    <source>
        <dbReference type="ARBA" id="ARBA00022741"/>
    </source>
</evidence>
<dbReference type="SUPFAM" id="SSF100920">
    <property type="entry name" value="Heat shock protein 70kD (HSP70), peptide-binding domain"/>
    <property type="match status" value="1"/>
</dbReference>
<sequence length="316" mass="35449">IDFYSKISRAKFEDLNFDLFNKCMDGVEQCLSDAKMEKEKIDEVVLVGGSTRIPKLQQLLADFFGKEKLCRSINQDEAVAYGAAVQAAVLTGQRSDVILSDVTPLSLGIAVKGNIMSAIVPKNTPIPVRKVQNYVTSADYQTSVDIGVYEGERTSVTDNNFLGIFYLSGIRAAPWGEESLEVCFEIDANGILKVSAENRTAGVKSIAISRDNCRLSEDEIHRMKFDAERYRAEDEQAALKHQARLALESFVYEKRNRAREKRVTVAISAADVDRVEKITKTTIDWIEENNDAGTEEFKKKLRELELICNAFHNFTL</sequence>
<dbReference type="InterPro" id="IPR013126">
    <property type="entry name" value="Hsp_70_fam"/>
</dbReference>
<gene>
    <name evidence="4" type="ORF">KI387_008566</name>
</gene>
<dbReference type="InterPro" id="IPR018181">
    <property type="entry name" value="Heat_shock_70_CS"/>
</dbReference>
<dbReference type="GO" id="GO:0005524">
    <property type="term" value="F:ATP binding"/>
    <property type="evidence" value="ECO:0007669"/>
    <property type="project" value="UniProtKB-KW"/>
</dbReference>
<dbReference type="GO" id="GO:0140662">
    <property type="term" value="F:ATP-dependent protein folding chaperone"/>
    <property type="evidence" value="ECO:0007669"/>
    <property type="project" value="InterPro"/>
</dbReference>
<evidence type="ECO:0008006" key="6">
    <source>
        <dbReference type="Google" id="ProtNLM"/>
    </source>
</evidence>
<feature type="non-terminal residue" evidence="4">
    <location>
        <position position="1"/>
    </location>
</feature>
<organism evidence="4 5">
    <name type="scientific">Taxus chinensis</name>
    <name type="common">Chinese yew</name>
    <name type="synonym">Taxus wallichiana var. chinensis</name>
    <dbReference type="NCBI Taxonomy" id="29808"/>
    <lineage>
        <taxon>Eukaryota</taxon>
        <taxon>Viridiplantae</taxon>
        <taxon>Streptophyta</taxon>
        <taxon>Embryophyta</taxon>
        <taxon>Tracheophyta</taxon>
        <taxon>Spermatophyta</taxon>
        <taxon>Pinopsida</taxon>
        <taxon>Pinidae</taxon>
        <taxon>Conifers II</taxon>
        <taxon>Cupressales</taxon>
        <taxon>Taxaceae</taxon>
        <taxon>Taxus</taxon>
    </lineage>
</organism>
<dbReference type="Pfam" id="PF00012">
    <property type="entry name" value="HSP70"/>
    <property type="match status" value="1"/>
</dbReference>
<dbReference type="InterPro" id="IPR029047">
    <property type="entry name" value="HSP70_peptide-bd_sf"/>
</dbReference>
<dbReference type="Gene3D" id="2.60.34.10">
    <property type="entry name" value="Substrate Binding Domain Of DNAk, Chain A, domain 1"/>
    <property type="match status" value="1"/>
</dbReference>
<dbReference type="Proteomes" id="UP000824469">
    <property type="component" value="Unassembled WGS sequence"/>
</dbReference>
<dbReference type="InterPro" id="IPR043129">
    <property type="entry name" value="ATPase_NBD"/>
</dbReference>
<dbReference type="PANTHER" id="PTHR19375">
    <property type="entry name" value="HEAT SHOCK PROTEIN 70KDA"/>
    <property type="match status" value="1"/>
</dbReference>
<dbReference type="Gene3D" id="3.90.640.10">
    <property type="entry name" value="Actin, Chain A, domain 4"/>
    <property type="match status" value="1"/>
</dbReference>
<dbReference type="SUPFAM" id="SSF100934">
    <property type="entry name" value="Heat shock protein 70kD (HSP70), C-terminal subdomain"/>
    <property type="match status" value="1"/>
</dbReference>
<evidence type="ECO:0000313" key="4">
    <source>
        <dbReference type="EMBL" id="KAH9304162.1"/>
    </source>
</evidence>
<name>A0AA38CTT5_TAXCH</name>
<dbReference type="OMA" id="NILAMCE"/>
<dbReference type="EMBL" id="JAHRHJ020000008">
    <property type="protein sequence ID" value="KAH9304162.1"/>
    <property type="molecule type" value="Genomic_DNA"/>
</dbReference>
<dbReference type="Gene3D" id="1.20.1270.10">
    <property type="match status" value="1"/>
</dbReference>
<protein>
    <recommendedName>
        <fullName evidence="6">Heat shock protein 70</fullName>
    </recommendedName>
</protein>
<evidence type="ECO:0000256" key="1">
    <source>
        <dbReference type="ARBA" id="ARBA00007381"/>
    </source>
</evidence>
<accession>A0AA38CTT5</accession>
<dbReference type="Gene3D" id="3.30.420.40">
    <property type="match status" value="2"/>
</dbReference>
<reference evidence="4 5" key="1">
    <citation type="journal article" date="2021" name="Nat. Plants">
        <title>The Taxus genome provides insights into paclitaxel biosynthesis.</title>
        <authorList>
            <person name="Xiong X."/>
            <person name="Gou J."/>
            <person name="Liao Q."/>
            <person name="Li Y."/>
            <person name="Zhou Q."/>
            <person name="Bi G."/>
            <person name="Li C."/>
            <person name="Du R."/>
            <person name="Wang X."/>
            <person name="Sun T."/>
            <person name="Guo L."/>
            <person name="Liang H."/>
            <person name="Lu P."/>
            <person name="Wu Y."/>
            <person name="Zhang Z."/>
            <person name="Ro D.K."/>
            <person name="Shang Y."/>
            <person name="Huang S."/>
            <person name="Yan J."/>
        </authorList>
    </citation>
    <scope>NUCLEOTIDE SEQUENCE [LARGE SCALE GENOMIC DNA]</scope>
    <source>
        <strain evidence="4">Ta-2019</strain>
    </source>
</reference>
<keyword evidence="5" id="KW-1185">Reference proteome</keyword>
<evidence type="ECO:0000313" key="5">
    <source>
        <dbReference type="Proteomes" id="UP000824469"/>
    </source>
</evidence>